<dbReference type="FunFam" id="2.20.100.10:FF:000011">
    <property type="entry name" value="A disintegrin and metalloproteinase with thrombospondin motifs 3"/>
    <property type="match status" value="1"/>
</dbReference>
<name>A0ABD0R1M6_CIRMR</name>
<evidence type="ECO:0000256" key="1">
    <source>
        <dbReference type="ARBA" id="ARBA00004498"/>
    </source>
</evidence>
<protein>
    <submittedName>
        <fullName evidence="8">Uncharacterized protein</fullName>
    </submittedName>
</protein>
<dbReference type="InterPro" id="IPR000884">
    <property type="entry name" value="TSP1_rpt"/>
</dbReference>
<dbReference type="EMBL" id="JAMKFB020000005">
    <property type="protein sequence ID" value="KAL0192405.1"/>
    <property type="molecule type" value="Genomic_DNA"/>
</dbReference>
<dbReference type="SUPFAM" id="SSF82895">
    <property type="entry name" value="TSP-1 type 1 repeat"/>
    <property type="match status" value="1"/>
</dbReference>
<keyword evidence="2" id="KW-0964">Secreted</keyword>
<reference evidence="8 9" key="1">
    <citation type="submission" date="2024-05" db="EMBL/GenBank/DDBJ databases">
        <title>Genome sequencing and assembly of Indian major carp, Cirrhinus mrigala (Hamilton, 1822).</title>
        <authorList>
            <person name="Mohindra V."/>
            <person name="Chowdhury L.M."/>
            <person name="Lal K."/>
            <person name="Jena J.K."/>
        </authorList>
    </citation>
    <scope>NUCLEOTIDE SEQUENCE [LARGE SCALE GENOMIC DNA]</scope>
    <source>
        <strain evidence="8">CM1030</strain>
        <tissue evidence="8">Blood</tissue>
    </source>
</reference>
<dbReference type="InterPro" id="IPR036383">
    <property type="entry name" value="TSP1_rpt_sf"/>
</dbReference>
<keyword evidence="3" id="KW-0272">Extracellular matrix</keyword>
<organism evidence="8 9">
    <name type="scientific">Cirrhinus mrigala</name>
    <name type="common">Mrigala</name>
    <dbReference type="NCBI Taxonomy" id="683832"/>
    <lineage>
        <taxon>Eukaryota</taxon>
        <taxon>Metazoa</taxon>
        <taxon>Chordata</taxon>
        <taxon>Craniata</taxon>
        <taxon>Vertebrata</taxon>
        <taxon>Euteleostomi</taxon>
        <taxon>Actinopterygii</taxon>
        <taxon>Neopterygii</taxon>
        <taxon>Teleostei</taxon>
        <taxon>Ostariophysi</taxon>
        <taxon>Cypriniformes</taxon>
        <taxon>Cyprinidae</taxon>
        <taxon>Labeoninae</taxon>
        <taxon>Labeonini</taxon>
        <taxon>Cirrhinus</taxon>
    </lineage>
</organism>
<dbReference type="Proteomes" id="UP001529510">
    <property type="component" value="Unassembled WGS sequence"/>
</dbReference>
<evidence type="ECO:0000256" key="6">
    <source>
        <dbReference type="ARBA" id="ARBA00023157"/>
    </source>
</evidence>
<accession>A0ABD0R1M6</accession>
<evidence type="ECO:0000313" key="9">
    <source>
        <dbReference type="Proteomes" id="UP001529510"/>
    </source>
</evidence>
<evidence type="ECO:0000313" key="8">
    <source>
        <dbReference type="EMBL" id="KAL0192405.1"/>
    </source>
</evidence>
<evidence type="ECO:0000256" key="2">
    <source>
        <dbReference type="ARBA" id="ARBA00022525"/>
    </source>
</evidence>
<feature type="non-terminal residue" evidence="8">
    <location>
        <position position="62"/>
    </location>
</feature>
<dbReference type="Gene3D" id="2.20.100.10">
    <property type="entry name" value="Thrombospondin type-1 (TSP1) repeat"/>
    <property type="match status" value="1"/>
</dbReference>
<keyword evidence="4" id="KW-0732">Signal</keyword>
<comment type="subcellular location">
    <subcellularLocation>
        <location evidence="1">Secreted</location>
        <location evidence="1">Extracellular space</location>
        <location evidence="1">Extracellular matrix</location>
    </subcellularLocation>
</comment>
<gene>
    <name evidence="8" type="ORF">M9458_010701</name>
</gene>
<keyword evidence="5" id="KW-0677">Repeat</keyword>
<evidence type="ECO:0000256" key="5">
    <source>
        <dbReference type="ARBA" id="ARBA00022737"/>
    </source>
</evidence>
<comment type="caution">
    <text evidence="8">The sequence shown here is derived from an EMBL/GenBank/DDBJ whole genome shotgun (WGS) entry which is preliminary data.</text>
</comment>
<evidence type="ECO:0000256" key="3">
    <source>
        <dbReference type="ARBA" id="ARBA00022530"/>
    </source>
</evidence>
<evidence type="ECO:0000256" key="7">
    <source>
        <dbReference type="ARBA" id="ARBA00023180"/>
    </source>
</evidence>
<dbReference type="PROSITE" id="PS50092">
    <property type="entry name" value="TSP1"/>
    <property type="match status" value="1"/>
</dbReference>
<evidence type="ECO:0000256" key="4">
    <source>
        <dbReference type="ARBA" id="ARBA00022729"/>
    </source>
</evidence>
<keyword evidence="7" id="KW-0325">Glycoprotein</keyword>
<proteinExistence type="predicted"/>
<keyword evidence="6" id="KW-1015">Disulfide bond</keyword>
<keyword evidence="9" id="KW-1185">Reference proteome</keyword>
<feature type="non-terminal residue" evidence="8">
    <location>
        <position position="1"/>
    </location>
</feature>
<dbReference type="Pfam" id="PF19030">
    <property type="entry name" value="TSP1_ADAMTS"/>
    <property type="match status" value="1"/>
</dbReference>
<dbReference type="AlphaFoldDB" id="A0ABD0R1M6"/>
<sequence>EWEHCTKTCGSLGFQIRTVRCVQFLHEGTNRSIHSKYCSGEKPEIRRPCNRVPCPAQWRTGV</sequence>